<dbReference type="EnsemblPlants" id="KQJ98410">
    <property type="protein sequence ID" value="KQJ98410"/>
    <property type="gene ID" value="BRADI_3g36775v3"/>
</dbReference>
<sequence length="420" mass="48108">MAFVSPFVGRDRNNDHCVAGDSIAASVRRFERLADGANEFMRFVQLGGTPHRPHLFFDPLVGHIFARELLVYRVSHPGGQHRIFGIRPMDSKDRGLEIMLSFMYEDHKMPKNNFRLMLMMQLSESTDIIGTTIKCLRQVTPHFKSTADVAIKEITQLPTQDFLHIPSEVAHKEHRNPRLWNHIHTTLTGWFRPDPLCCQGYEHKYSPSCGFLNGISKLRLSSKFSEPICQVYLQCHISLSEYNNLCLKSSTATTISYDNASASLENFRPLKLGILILPHDSLEEDPKSASEAGYAIEAINGEKQEHLTHVNVHPDQLDEMLMPKAVDYLCHNAEATTYQICWRSNHGSAHLFVEKTSIMVGARRSKRQSRNISKVHHRMQQGQQVRKGRWKHVARDFLKLWVVRSSERLRSSILAFVKQS</sequence>
<reference evidence="3" key="3">
    <citation type="submission" date="2018-08" db="UniProtKB">
        <authorList>
            <consortium name="EnsemblPlants"/>
        </authorList>
    </citation>
    <scope>IDENTIFICATION</scope>
    <source>
        <strain evidence="3">cv. Bd21</strain>
    </source>
</reference>
<reference evidence="2" key="2">
    <citation type="submission" date="2017-06" db="EMBL/GenBank/DDBJ databases">
        <title>WGS assembly of Brachypodium distachyon.</title>
        <authorList>
            <consortium name="The International Brachypodium Initiative"/>
            <person name="Lucas S."/>
            <person name="Harmon-Smith M."/>
            <person name="Lail K."/>
            <person name="Tice H."/>
            <person name="Grimwood J."/>
            <person name="Bruce D."/>
            <person name="Barry K."/>
            <person name="Shu S."/>
            <person name="Lindquist E."/>
            <person name="Wang M."/>
            <person name="Pitluck S."/>
            <person name="Vogel J.P."/>
            <person name="Garvin D.F."/>
            <person name="Mockler T.C."/>
            <person name="Schmutz J."/>
            <person name="Rokhsar D."/>
            <person name="Bevan M.W."/>
        </authorList>
    </citation>
    <scope>NUCLEOTIDE SEQUENCE</scope>
    <source>
        <strain evidence="2">Bd21</strain>
    </source>
</reference>
<feature type="compositionally biased region" description="Basic residues" evidence="1">
    <location>
        <begin position="364"/>
        <end position="379"/>
    </location>
</feature>
<dbReference type="PANTHER" id="PTHR33377">
    <property type="entry name" value="OS10G0134700 PROTEIN-RELATED"/>
    <property type="match status" value="1"/>
</dbReference>
<dbReference type="PANTHER" id="PTHR33377:SF104">
    <property type="match status" value="1"/>
</dbReference>
<dbReference type="FunCoup" id="A0A0Q3HY12">
    <property type="interactions" value="315"/>
</dbReference>
<protein>
    <submittedName>
        <fullName evidence="2 3">Uncharacterized protein</fullName>
    </submittedName>
</protein>
<feature type="region of interest" description="Disordered" evidence="1">
    <location>
        <begin position="364"/>
        <end position="386"/>
    </location>
</feature>
<evidence type="ECO:0000313" key="3">
    <source>
        <dbReference type="EnsemblPlants" id="KQJ98410"/>
    </source>
</evidence>
<gene>
    <name evidence="2" type="ORF">BRADI_3g36775v3</name>
</gene>
<keyword evidence="4" id="KW-1185">Reference proteome</keyword>
<dbReference type="SMART" id="SM01157">
    <property type="entry name" value="DUF1719"/>
    <property type="match status" value="1"/>
</dbReference>
<dbReference type="AlphaFoldDB" id="A0A0Q3HY12"/>
<dbReference type="InterPro" id="IPR013181">
    <property type="entry name" value="DUF1719"/>
</dbReference>
<evidence type="ECO:0000256" key="1">
    <source>
        <dbReference type="SAM" id="MobiDB-lite"/>
    </source>
</evidence>
<evidence type="ECO:0000313" key="4">
    <source>
        <dbReference type="Proteomes" id="UP000008810"/>
    </source>
</evidence>
<dbReference type="Pfam" id="PF08224">
    <property type="entry name" value="DUF1719"/>
    <property type="match status" value="1"/>
</dbReference>
<proteinExistence type="predicted"/>
<accession>A0A0Q3HY12</accession>
<dbReference type="Gramene" id="KQJ98410">
    <property type="protein sequence ID" value="KQJ98410"/>
    <property type="gene ID" value="BRADI_3g36775v3"/>
</dbReference>
<reference evidence="2 3" key="1">
    <citation type="journal article" date="2010" name="Nature">
        <title>Genome sequencing and analysis of the model grass Brachypodium distachyon.</title>
        <authorList>
            <consortium name="International Brachypodium Initiative"/>
        </authorList>
    </citation>
    <scope>NUCLEOTIDE SEQUENCE [LARGE SCALE GENOMIC DNA]</scope>
    <source>
        <strain evidence="2 3">Bd21</strain>
    </source>
</reference>
<dbReference type="EMBL" id="CM000882">
    <property type="protein sequence ID" value="KQJ98410.1"/>
    <property type="molecule type" value="Genomic_DNA"/>
</dbReference>
<dbReference type="Proteomes" id="UP000008810">
    <property type="component" value="Chromosome 3"/>
</dbReference>
<organism evidence="2">
    <name type="scientific">Brachypodium distachyon</name>
    <name type="common">Purple false brome</name>
    <name type="synonym">Trachynia distachya</name>
    <dbReference type="NCBI Taxonomy" id="15368"/>
    <lineage>
        <taxon>Eukaryota</taxon>
        <taxon>Viridiplantae</taxon>
        <taxon>Streptophyta</taxon>
        <taxon>Embryophyta</taxon>
        <taxon>Tracheophyta</taxon>
        <taxon>Spermatophyta</taxon>
        <taxon>Magnoliopsida</taxon>
        <taxon>Liliopsida</taxon>
        <taxon>Poales</taxon>
        <taxon>Poaceae</taxon>
        <taxon>BOP clade</taxon>
        <taxon>Pooideae</taxon>
        <taxon>Stipodae</taxon>
        <taxon>Brachypodieae</taxon>
        <taxon>Brachypodium</taxon>
    </lineage>
</organism>
<evidence type="ECO:0000313" key="2">
    <source>
        <dbReference type="EMBL" id="KQJ98410.1"/>
    </source>
</evidence>
<dbReference type="InParanoid" id="A0A0Q3HY12"/>
<name>A0A0Q3HY12_BRADI</name>
<dbReference type="OrthoDB" id="676870at2759"/>